<dbReference type="SUPFAM" id="SSF144020">
    <property type="entry name" value="FdhE-like"/>
    <property type="match status" value="1"/>
</dbReference>
<dbReference type="Pfam" id="PF24859">
    <property type="entry name" value="FdhE_central"/>
    <property type="match status" value="1"/>
</dbReference>
<feature type="domain" description="FdhE N-terminal" evidence="5">
    <location>
        <begin position="20"/>
        <end position="174"/>
    </location>
</feature>
<dbReference type="PIRSF" id="PIRSF018296">
    <property type="entry name" value="Format_dh_formtn"/>
    <property type="match status" value="1"/>
</dbReference>
<accession>A0A1V4B3H4</accession>
<dbReference type="GO" id="GO:0008199">
    <property type="term" value="F:ferric iron binding"/>
    <property type="evidence" value="ECO:0007669"/>
    <property type="project" value="TreeGrafter"/>
</dbReference>
<dbReference type="Proteomes" id="UP000254496">
    <property type="component" value="Unassembled WGS sequence"/>
</dbReference>
<name>A0A1V4B3H4_9PAST</name>
<dbReference type="PANTHER" id="PTHR37689:SF1">
    <property type="entry name" value="PROTEIN FDHE"/>
    <property type="match status" value="1"/>
</dbReference>
<comment type="subcellular location">
    <subcellularLocation>
        <location evidence="1 4">Cytoplasm</location>
    </subcellularLocation>
</comment>
<comment type="function">
    <text evidence="4">Necessary for formate dehydrogenase activity.</text>
</comment>
<proteinExistence type="inferred from homology"/>
<gene>
    <name evidence="4 8" type="primary">fdhE</name>
    <name evidence="8" type="ORF">NCTC1659_01668</name>
    <name evidence="9" type="ORF">NCTC8540_01220</name>
</gene>
<evidence type="ECO:0000259" key="6">
    <source>
        <dbReference type="Pfam" id="PF24859"/>
    </source>
</evidence>
<dbReference type="Proteomes" id="UP000254329">
    <property type="component" value="Unassembled WGS sequence"/>
</dbReference>
<dbReference type="AlphaFoldDB" id="A0A1V4B3H4"/>
<evidence type="ECO:0000256" key="4">
    <source>
        <dbReference type="HAMAP-Rule" id="MF_00611"/>
    </source>
</evidence>
<dbReference type="NCBIfam" id="TIGR01562">
    <property type="entry name" value="FdhE"/>
    <property type="match status" value="1"/>
</dbReference>
<comment type="similarity">
    <text evidence="3 4">Belongs to the FdhE family.</text>
</comment>
<dbReference type="HAMAP" id="MF_00611">
    <property type="entry name" value="FdeH"/>
    <property type="match status" value="1"/>
</dbReference>
<dbReference type="NCBIfam" id="NF002925">
    <property type="entry name" value="PRK03564.1"/>
    <property type="match status" value="1"/>
</dbReference>
<dbReference type="CDD" id="cd16341">
    <property type="entry name" value="FdhE"/>
    <property type="match status" value="1"/>
</dbReference>
<dbReference type="GO" id="GO:0005829">
    <property type="term" value="C:cytosol"/>
    <property type="evidence" value="ECO:0007669"/>
    <property type="project" value="TreeGrafter"/>
</dbReference>
<dbReference type="PANTHER" id="PTHR37689">
    <property type="entry name" value="PROTEIN FDHE"/>
    <property type="match status" value="1"/>
</dbReference>
<sequence>MSIKILSEQEIQQQKNEPHAPPLLFANPQNLYQRRSERLKKLAKDHPLQDYLLFLSTLVDAQLSVLKDFPLPKTENLTFNAYYPLHIKQWQRDPIWQDILQALLAKLKPQANEMMLTTIENLEKSSHTEIEQLADQLLAQELSLVSSDKALFIWSALSVYWLQLVQQLPRQIEMESNKNLQHCPICASSPTASVVHLGSQQGLRYLHCSLCETEWNVVRSQCTNCEQSEKLDYWSIDNEFAAVKTESCGDCHSYLKIFYQEKDPYLEPIADDLASIFLDIEMEDKGFLRSGLNPFLFANQE</sequence>
<protein>
    <recommendedName>
        <fullName evidence="4">Protein FdhE homolog</fullName>
    </recommendedName>
</protein>
<feature type="domain" description="FdhE C-terminal" evidence="7">
    <location>
        <begin position="221"/>
        <end position="296"/>
    </location>
</feature>
<dbReference type="InterPro" id="IPR056797">
    <property type="entry name" value="FdhE_central"/>
</dbReference>
<dbReference type="OrthoDB" id="9794151at2"/>
<dbReference type="Gene3D" id="3.90.1670.10">
    <property type="entry name" value="FdhE-like domain"/>
    <property type="match status" value="1"/>
</dbReference>
<evidence type="ECO:0000259" key="5">
    <source>
        <dbReference type="Pfam" id="PF04216"/>
    </source>
</evidence>
<reference evidence="10 11" key="1">
    <citation type="submission" date="2018-06" db="EMBL/GenBank/DDBJ databases">
        <authorList>
            <consortium name="Pathogen Informatics"/>
            <person name="Doyle S."/>
        </authorList>
    </citation>
    <scope>NUCLEOTIDE SEQUENCE [LARGE SCALE GENOMIC DNA]</scope>
    <source>
        <strain evidence="8 10">NCTC1659</strain>
        <strain evidence="9 11">NCTC8540</strain>
    </source>
</reference>
<dbReference type="STRING" id="733.B0186_00790"/>
<evidence type="ECO:0000256" key="2">
    <source>
        <dbReference type="ARBA" id="ARBA00022490"/>
    </source>
</evidence>
<evidence type="ECO:0000313" key="9">
    <source>
        <dbReference type="EMBL" id="STO68719.1"/>
    </source>
</evidence>
<evidence type="ECO:0000313" key="10">
    <source>
        <dbReference type="Proteomes" id="UP000254329"/>
    </source>
</evidence>
<evidence type="ECO:0000256" key="3">
    <source>
        <dbReference type="ARBA" id="ARBA00061033"/>
    </source>
</evidence>
<evidence type="ECO:0000259" key="7">
    <source>
        <dbReference type="Pfam" id="PF24860"/>
    </source>
</evidence>
<keyword evidence="10" id="KW-1185">Reference proteome</keyword>
<dbReference type="InterPro" id="IPR024064">
    <property type="entry name" value="FdhE-like_sf"/>
</dbReference>
<dbReference type="Pfam" id="PF24860">
    <property type="entry name" value="FdhE_C"/>
    <property type="match status" value="1"/>
</dbReference>
<dbReference type="RefSeq" id="WP_078217484.1">
    <property type="nucleotide sequence ID" value="NZ_MUXZ01000004.1"/>
</dbReference>
<evidence type="ECO:0000313" key="11">
    <source>
        <dbReference type="Proteomes" id="UP000254496"/>
    </source>
</evidence>
<feature type="domain" description="FdhE central" evidence="6">
    <location>
        <begin position="182"/>
        <end position="219"/>
    </location>
</feature>
<keyword evidence="2 4" id="KW-0963">Cytoplasm</keyword>
<dbReference type="InterPro" id="IPR006452">
    <property type="entry name" value="Formate_DH_accessory"/>
</dbReference>
<dbReference type="InterPro" id="IPR056774">
    <property type="entry name" value="FdhE_N"/>
</dbReference>
<evidence type="ECO:0000256" key="1">
    <source>
        <dbReference type="ARBA" id="ARBA00004496"/>
    </source>
</evidence>
<organism evidence="8 10">
    <name type="scientific">Canicola haemoglobinophilus</name>
    <dbReference type="NCBI Taxonomy" id="733"/>
    <lineage>
        <taxon>Bacteria</taxon>
        <taxon>Pseudomonadati</taxon>
        <taxon>Pseudomonadota</taxon>
        <taxon>Gammaproteobacteria</taxon>
        <taxon>Pasteurellales</taxon>
        <taxon>Pasteurellaceae</taxon>
        <taxon>Canicola</taxon>
    </lineage>
</organism>
<evidence type="ECO:0000313" key="8">
    <source>
        <dbReference type="EMBL" id="STO60379.1"/>
    </source>
</evidence>
<dbReference type="GO" id="GO:0051604">
    <property type="term" value="P:protein maturation"/>
    <property type="evidence" value="ECO:0007669"/>
    <property type="project" value="TreeGrafter"/>
</dbReference>
<dbReference type="Pfam" id="PF04216">
    <property type="entry name" value="FdhE_N"/>
    <property type="match status" value="1"/>
</dbReference>
<dbReference type="EMBL" id="UGHF01000001">
    <property type="protein sequence ID" value="STO60379.1"/>
    <property type="molecule type" value="Genomic_DNA"/>
</dbReference>
<dbReference type="InterPro" id="IPR056796">
    <property type="entry name" value="FdhE_C"/>
</dbReference>
<dbReference type="FunFam" id="3.90.1670.10:FF:000001">
    <property type="entry name" value="Protein FdhE"/>
    <property type="match status" value="1"/>
</dbReference>
<dbReference type="EMBL" id="UGHJ01000001">
    <property type="protein sequence ID" value="STO68719.1"/>
    <property type="molecule type" value="Genomic_DNA"/>
</dbReference>